<feature type="chain" id="PRO_5039063214" evidence="4">
    <location>
        <begin position="24"/>
        <end position="511"/>
    </location>
</feature>
<dbReference type="GO" id="GO:0016787">
    <property type="term" value="F:hydrolase activity"/>
    <property type="evidence" value="ECO:0007669"/>
    <property type="project" value="UniProtKB-KW"/>
</dbReference>
<dbReference type="PANTHER" id="PTHR43248:SF29">
    <property type="entry name" value="TRIPEPTIDYL AMINOPEPTIDASE"/>
    <property type="match status" value="1"/>
</dbReference>
<protein>
    <submittedName>
        <fullName evidence="6">Pimeloyl-ACP methyl ester carboxylesterase</fullName>
    </submittedName>
</protein>
<dbReference type="Pfam" id="PF08386">
    <property type="entry name" value="Abhydrolase_4"/>
    <property type="match status" value="1"/>
</dbReference>
<evidence type="ECO:0000259" key="5">
    <source>
        <dbReference type="Pfam" id="PF08386"/>
    </source>
</evidence>
<accession>A0A7X5TU20</accession>
<dbReference type="EMBL" id="JAAMOX010000003">
    <property type="protein sequence ID" value="NIH55221.1"/>
    <property type="molecule type" value="Genomic_DNA"/>
</dbReference>
<dbReference type="InterPro" id="IPR013595">
    <property type="entry name" value="Pept_S33_TAP-like_C"/>
</dbReference>
<comment type="caution">
    <text evidence="6">The sequence shown here is derived from an EMBL/GenBank/DDBJ whole genome shotgun (WGS) entry which is preliminary data.</text>
</comment>
<dbReference type="AlphaFoldDB" id="A0A7X5TU20"/>
<sequence length="511" mass="54707">MITKFARRGGALASLALVAALLAGCSVSIVPLDDSGSSSNLDGVPENLKDLYGQDLKWKTCEGDLECATATAPINWDEPDGDTIELAMVRHPASDGKPMGSLFVNPGGPGGSGYDFVVNGVDGGQFGDALVENYDIVGFDPRGVNNSTPVSCYDDQQMDEFLFGISTEKTGTDAWLAEMRESAKDFGDACLENTGALLEFVDTVSAAKDLDLMRALVGDEKLNYLGYSYGTFLGAHYAELFPENVGRLVLDGAIDPSVSNFEVVKTQTVGFENAMRAYLEDCLAKKGCPFTGTVDEAMATVASLLDSVEQRPLTASDGRKLGSGALLTAIIFPLYSQDMWSYLTTMFEDVMAGNADYAFLLADSYYGRGEDGYLDNSFESFFAINCLDYEYNDDDAKMKEEAAELAAAAPTLGRFQGYGDIGCAEWPFKNRTPREPIHAEGAAPILVIGTTNDPATPYEWAVSLADQLDSGILVTYEGEGHTAYSPSNTCVAAIVEDYFVEDAVPSGSPTC</sequence>
<dbReference type="Proteomes" id="UP000541033">
    <property type="component" value="Unassembled WGS sequence"/>
</dbReference>
<comment type="similarity">
    <text evidence="1">Belongs to the peptidase S33 family.</text>
</comment>
<dbReference type="InterPro" id="IPR051601">
    <property type="entry name" value="Serine_prot/Carboxylest_S33"/>
</dbReference>
<name>A0A7X5TU20_9MICO</name>
<dbReference type="PROSITE" id="PS51257">
    <property type="entry name" value="PROKAR_LIPOPROTEIN"/>
    <property type="match status" value="1"/>
</dbReference>
<organism evidence="6 7">
    <name type="scientific">Lysinibacter cavernae</name>
    <dbReference type="NCBI Taxonomy" id="1640652"/>
    <lineage>
        <taxon>Bacteria</taxon>
        <taxon>Bacillati</taxon>
        <taxon>Actinomycetota</taxon>
        <taxon>Actinomycetes</taxon>
        <taxon>Micrococcales</taxon>
        <taxon>Microbacteriaceae</taxon>
        <taxon>Lysinibacter</taxon>
    </lineage>
</organism>
<evidence type="ECO:0000256" key="2">
    <source>
        <dbReference type="ARBA" id="ARBA00022729"/>
    </source>
</evidence>
<reference evidence="6 7" key="1">
    <citation type="submission" date="2020-02" db="EMBL/GenBank/DDBJ databases">
        <title>Sequencing the genomes of 1000 actinobacteria strains.</title>
        <authorList>
            <person name="Klenk H.-P."/>
        </authorList>
    </citation>
    <scope>NUCLEOTIDE SEQUENCE [LARGE SCALE GENOMIC DNA]</scope>
    <source>
        <strain evidence="6 7">DSM 27960</strain>
    </source>
</reference>
<feature type="domain" description="Peptidase S33 tripeptidyl aminopeptidase-like C-terminal" evidence="5">
    <location>
        <begin position="410"/>
        <end position="511"/>
    </location>
</feature>
<dbReference type="RefSeq" id="WP_341777977.1">
    <property type="nucleotide sequence ID" value="NZ_JAAMOX010000003.1"/>
</dbReference>
<evidence type="ECO:0000256" key="4">
    <source>
        <dbReference type="SAM" id="SignalP"/>
    </source>
</evidence>
<evidence type="ECO:0000313" key="6">
    <source>
        <dbReference type="EMBL" id="NIH55221.1"/>
    </source>
</evidence>
<dbReference type="Gene3D" id="3.40.50.1820">
    <property type="entry name" value="alpha/beta hydrolase"/>
    <property type="match status" value="1"/>
</dbReference>
<dbReference type="PANTHER" id="PTHR43248">
    <property type="entry name" value="2-SUCCINYL-6-HYDROXY-2,4-CYCLOHEXADIENE-1-CARBOXYLATE SYNTHASE"/>
    <property type="match status" value="1"/>
</dbReference>
<keyword evidence="3" id="KW-0378">Hydrolase</keyword>
<keyword evidence="2 4" id="KW-0732">Signal</keyword>
<keyword evidence="7" id="KW-1185">Reference proteome</keyword>
<evidence type="ECO:0000256" key="1">
    <source>
        <dbReference type="ARBA" id="ARBA00010088"/>
    </source>
</evidence>
<dbReference type="InterPro" id="IPR029058">
    <property type="entry name" value="AB_hydrolase_fold"/>
</dbReference>
<evidence type="ECO:0000256" key="3">
    <source>
        <dbReference type="ARBA" id="ARBA00022801"/>
    </source>
</evidence>
<evidence type="ECO:0000313" key="7">
    <source>
        <dbReference type="Proteomes" id="UP000541033"/>
    </source>
</evidence>
<dbReference type="SUPFAM" id="SSF53474">
    <property type="entry name" value="alpha/beta-Hydrolases"/>
    <property type="match status" value="1"/>
</dbReference>
<gene>
    <name evidence="6" type="ORF">FHX76_003136</name>
</gene>
<feature type="signal peptide" evidence="4">
    <location>
        <begin position="1"/>
        <end position="23"/>
    </location>
</feature>
<proteinExistence type="inferred from homology"/>